<feature type="non-terminal residue" evidence="3">
    <location>
        <position position="1"/>
    </location>
</feature>
<comment type="caution">
    <text evidence="3">The sequence shown here is derived from an EMBL/GenBank/DDBJ whole genome shotgun (WGS) entry which is preliminary data.</text>
</comment>
<dbReference type="Proteomes" id="UP000244722">
    <property type="component" value="Unassembled WGS sequence"/>
</dbReference>
<keyword evidence="4" id="KW-1185">Reference proteome</keyword>
<feature type="domain" description="DUF3533" evidence="2">
    <location>
        <begin position="41"/>
        <end position="217"/>
    </location>
</feature>
<dbReference type="PANTHER" id="PTHR34814:SF1">
    <property type="entry name" value="NITROSOGUANIDINE RESISTANCE PROTEIN SNG1"/>
    <property type="match status" value="1"/>
</dbReference>
<evidence type="ECO:0000313" key="3">
    <source>
        <dbReference type="EMBL" id="PUU73465.1"/>
    </source>
</evidence>
<evidence type="ECO:0000313" key="4">
    <source>
        <dbReference type="Proteomes" id="UP000244722"/>
    </source>
</evidence>
<feature type="transmembrane region" description="Helical" evidence="1">
    <location>
        <begin position="304"/>
        <end position="325"/>
    </location>
</feature>
<dbReference type="Pfam" id="PF12051">
    <property type="entry name" value="DUF3533"/>
    <property type="match status" value="2"/>
</dbReference>
<sequence length="391" mass="43394">GDGSVINWSIYAGLPIPLYDPVPSPGLSHQLTANTMRHPSLGLVDFDSPAHKTALIGPAILRAAESRNSLRQPHLGYIVKPPDEYPDGEMQIRRAVYEQEYWAAISVTRNATGKLEDALRSGDRSFDPDSLAEIVFVEARDESVTRDYLVPYLDDFKSEALRGFSEVWIPKAVLDEGLRRNMVTVPSAVNPGFRFRMANLRPFDVPAAIPAVSVGLLCIPLPAPSSSPPPQQYIEVAFIIPRNGNSPAHPFTDNHSPNEKTSPPSPSLNGFNYNFPVYWMLNWVGMSALGLPSENMSMVLGPPWFALWLIFWAITNVATSFYPLVLAPGIYRFGYAWPLHNIVEASRSIVFDVKSEIGKNFGVLFAWICVSVLLFPVCSLVARKRAERGRR</sequence>
<dbReference type="OrthoDB" id="2140105at2759"/>
<dbReference type="GO" id="GO:0016020">
    <property type="term" value="C:membrane"/>
    <property type="evidence" value="ECO:0007669"/>
    <property type="project" value="TreeGrafter"/>
</dbReference>
<keyword evidence="1" id="KW-0472">Membrane</keyword>
<accession>A0A2T6ZD93</accession>
<proteinExistence type="predicted"/>
<dbReference type="InterPro" id="IPR022703">
    <property type="entry name" value="DUF3533"/>
</dbReference>
<feature type="transmembrane region" description="Helical" evidence="1">
    <location>
        <begin position="273"/>
        <end position="292"/>
    </location>
</feature>
<keyword evidence="1" id="KW-1133">Transmembrane helix</keyword>
<protein>
    <recommendedName>
        <fullName evidence="2">DUF3533 domain-containing protein</fullName>
    </recommendedName>
</protein>
<evidence type="ECO:0000259" key="2">
    <source>
        <dbReference type="Pfam" id="PF12051"/>
    </source>
</evidence>
<dbReference type="PANTHER" id="PTHR34814">
    <property type="entry name" value="NITROSOGUANIDINE RESISTANCE PROTEIN SNG1"/>
    <property type="match status" value="1"/>
</dbReference>
<feature type="domain" description="DUF3533" evidence="2">
    <location>
        <begin position="271"/>
        <end position="372"/>
    </location>
</feature>
<name>A0A2T6ZD93_TUBBO</name>
<feature type="transmembrane region" description="Helical" evidence="1">
    <location>
        <begin position="361"/>
        <end position="382"/>
    </location>
</feature>
<organism evidence="3 4">
    <name type="scientific">Tuber borchii</name>
    <name type="common">White truffle</name>
    <dbReference type="NCBI Taxonomy" id="42251"/>
    <lineage>
        <taxon>Eukaryota</taxon>
        <taxon>Fungi</taxon>
        <taxon>Dikarya</taxon>
        <taxon>Ascomycota</taxon>
        <taxon>Pezizomycotina</taxon>
        <taxon>Pezizomycetes</taxon>
        <taxon>Pezizales</taxon>
        <taxon>Tuberaceae</taxon>
        <taxon>Tuber</taxon>
    </lineage>
</organism>
<gene>
    <name evidence="3" type="ORF">B9Z19DRAFT_1004404</name>
</gene>
<evidence type="ECO:0000256" key="1">
    <source>
        <dbReference type="SAM" id="Phobius"/>
    </source>
</evidence>
<dbReference type="InterPro" id="IPR053001">
    <property type="entry name" value="MNNG_permease-like"/>
</dbReference>
<dbReference type="EMBL" id="NESQ01000374">
    <property type="protein sequence ID" value="PUU73465.1"/>
    <property type="molecule type" value="Genomic_DNA"/>
</dbReference>
<dbReference type="AlphaFoldDB" id="A0A2T6ZD93"/>
<keyword evidence="1" id="KW-0812">Transmembrane</keyword>
<reference evidence="3 4" key="1">
    <citation type="submission" date="2017-04" db="EMBL/GenBank/DDBJ databases">
        <title>Draft genome sequence of Tuber borchii Vittad., a whitish edible truffle.</title>
        <authorList>
            <consortium name="DOE Joint Genome Institute"/>
            <person name="Murat C."/>
            <person name="Kuo A."/>
            <person name="Barry K.W."/>
            <person name="Clum A."/>
            <person name="Dockter R.B."/>
            <person name="Fauchery L."/>
            <person name="Iotti M."/>
            <person name="Kohler A."/>
            <person name="Labutti K."/>
            <person name="Lindquist E.A."/>
            <person name="Lipzen A."/>
            <person name="Ohm R.A."/>
            <person name="Wang M."/>
            <person name="Grigoriev I.V."/>
            <person name="Zambonelli A."/>
            <person name="Martin F.M."/>
        </authorList>
    </citation>
    <scope>NUCLEOTIDE SEQUENCE [LARGE SCALE GENOMIC DNA]</scope>
    <source>
        <strain evidence="3 4">Tbo3840</strain>
    </source>
</reference>
<dbReference type="STRING" id="42251.A0A2T6ZD93"/>